<proteinExistence type="predicted"/>
<dbReference type="OrthoDB" id="9771846at2"/>
<dbReference type="PANTHER" id="PTHR43179:SF7">
    <property type="entry name" value="RHAMNOSYLTRANSFERASE WBBL"/>
    <property type="match status" value="1"/>
</dbReference>
<organism evidence="1 2">
    <name type="scientific">Orlajensenia flava</name>
    <dbReference type="NCBI Taxonomy" id="2565934"/>
    <lineage>
        <taxon>Bacteria</taxon>
        <taxon>Bacillati</taxon>
        <taxon>Actinomycetota</taxon>
        <taxon>Actinomycetes</taxon>
        <taxon>Micrococcales</taxon>
        <taxon>Microbacteriaceae</taxon>
        <taxon>Orlajensenia</taxon>
    </lineage>
</organism>
<evidence type="ECO:0000313" key="1">
    <source>
        <dbReference type="EMBL" id="THG36052.1"/>
    </source>
</evidence>
<dbReference type="GO" id="GO:0016740">
    <property type="term" value="F:transferase activity"/>
    <property type="evidence" value="ECO:0007669"/>
    <property type="project" value="UniProtKB-KW"/>
</dbReference>
<keyword evidence="1" id="KW-0808">Transferase</keyword>
<dbReference type="EMBL" id="SSSN01000002">
    <property type="protein sequence ID" value="THG36052.1"/>
    <property type="molecule type" value="Genomic_DNA"/>
</dbReference>
<dbReference type="RefSeq" id="WP_136421209.1">
    <property type="nucleotide sequence ID" value="NZ_SSSN01000002.1"/>
</dbReference>
<dbReference type="Proteomes" id="UP000307380">
    <property type="component" value="Unassembled WGS sequence"/>
</dbReference>
<dbReference type="AlphaFoldDB" id="A0A4S4G0N6"/>
<sequence>MTDQRPARPIVAVLSVSYGSAGEIATMLDSVRDATDHPTLLAVADNLPSQAGTEDAVRVAGGGYTALPSNPGYGAAINALVRSLPTSVEWIVITNPDVVFHAGAIDAMLHEGDTQVDIAAVGPLIRDEEGATYPSARSVPSLRTGIGHALFSGVWPSNPWTARYHRIEDYDHVRDAGWLSGSCLLVRRSAFEQIGGFDEEFFMYFEDVDLGYRFGRAGWRNRFLPDAEVTHTGGHSTAGESEAMIGAHHDSAERFIQKKYAGTLLWPVRACLLLGLRVRSIFAKRRARGFVSGRSAGADRRRSRS</sequence>
<dbReference type="InterPro" id="IPR029044">
    <property type="entry name" value="Nucleotide-diphossugar_trans"/>
</dbReference>
<dbReference type="PANTHER" id="PTHR43179">
    <property type="entry name" value="RHAMNOSYLTRANSFERASE WBBL"/>
    <property type="match status" value="1"/>
</dbReference>
<dbReference type="SUPFAM" id="SSF53448">
    <property type="entry name" value="Nucleotide-diphospho-sugar transferases"/>
    <property type="match status" value="1"/>
</dbReference>
<dbReference type="Pfam" id="PF13641">
    <property type="entry name" value="Glyco_tranf_2_3"/>
    <property type="match status" value="1"/>
</dbReference>
<accession>A0A4S4G0N6</accession>
<evidence type="ECO:0000313" key="2">
    <source>
        <dbReference type="Proteomes" id="UP000307380"/>
    </source>
</evidence>
<name>A0A4S4G0N6_9MICO</name>
<keyword evidence="2" id="KW-1185">Reference proteome</keyword>
<dbReference type="Gene3D" id="3.90.550.10">
    <property type="entry name" value="Spore Coat Polysaccharide Biosynthesis Protein SpsA, Chain A"/>
    <property type="match status" value="1"/>
</dbReference>
<reference evidence="1 2" key="1">
    <citation type="submission" date="2019-04" db="EMBL/GenBank/DDBJ databases">
        <authorList>
            <person name="Jiang L."/>
        </authorList>
    </citation>
    <scope>NUCLEOTIDE SEQUENCE [LARGE SCALE GENOMIC DNA]</scope>
    <source>
        <strain evidence="1 2">YIM 131861</strain>
    </source>
</reference>
<protein>
    <submittedName>
        <fullName evidence="1">Glycosyltransferase family 2 protein</fullName>
    </submittedName>
</protein>
<comment type="caution">
    <text evidence="1">The sequence shown here is derived from an EMBL/GenBank/DDBJ whole genome shotgun (WGS) entry which is preliminary data.</text>
</comment>
<gene>
    <name evidence="1" type="ORF">E6C70_00450</name>
</gene>